<evidence type="ECO:0000256" key="3">
    <source>
        <dbReference type="ARBA" id="ARBA00022801"/>
    </source>
</evidence>
<comment type="similarity">
    <text evidence="1">Belongs to the metallo-beta-lactamase superfamily.</text>
</comment>
<dbReference type="SUPFAM" id="SSF56281">
    <property type="entry name" value="Metallo-hydrolase/oxidoreductase"/>
    <property type="match status" value="1"/>
</dbReference>
<comment type="catalytic activity">
    <reaction evidence="5">
        <text>3',5'-cyclic CMP + H2O = CMP + H(+)</text>
        <dbReference type="Rhea" id="RHEA:72675"/>
        <dbReference type="ChEBI" id="CHEBI:15377"/>
        <dbReference type="ChEBI" id="CHEBI:15378"/>
        <dbReference type="ChEBI" id="CHEBI:58003"/>
        <dbReference type="ChEBI" id="CHEBI:60377"/>
    </reaction>
    <physiologicalReaction direction="left-to-right" evidence="5">
        <dbReference type="Rhea" id="RHEA:72676"/>
    </physiologicalReaction>
</comment>
<dbReference type="Proteomes" id="UP001596113">
    <property type="component" value="Unassembled WGS sequence"/>
</dbReference>
<comment type="function">
    <text evidence="6">Counteracts the endogenous Pycsar antiviral defense system. Phosphodiesterase that enables metal-dependent hydrolysis of host cyclic nucleotide Pycsar defense signals such as cCMP and cUMP.</text>
</comment>
<dbReference type="InterPro" id="IPR001279">
    <property type="entry name" value="Metallo-B-lactamas"/>
</dbReference>
<dbReference type="CDD" id="cd07720">
    <property type="entry name" value="OPHC2-like_MBL-fold"/>
    <property type="match status" value="1"/>
</dbReference>
<sequence>MKKLDAGINYARYAVGELTVVALRDGQINMPASLLRQKGNRSFESEMPEQVELIDGKLRLSVNAFLVIERDQLILIDTGAANSLEPSYGPSMGLLLQALNEAGIAREKIETVAFTHTHEDHVNGLVTADGSDAFPNLQRLFVPKEEVPLFDNNHRLSRLRARRTPIENGFKLSASITAIEAHGHEIGHTAYEVSSGDESLLIWGDIVHVQTIQFARPELTWGYDTNQDDARASRQRMFRRAIQPNCYVAGAHLAYPGVGAVTEYNDTYSYTPV</sequence>
<keyword evidence="4" id="KW-0862">Zinc</keyword>
<dbReference type="InterPro" id="IPR051013">
    <property type="entry name" value="MBL_superfamily_lactonases"/>
</dbReference>
<evidence type="ECO:0000256" key="2">
    <source>
        <dbReference type="ARBA" id="ARBA00022723"/>
    </source>
</evidence>
<reference evidence="10" key="1">
    <citation type="journal article" date="2019" name="Int. J. Syst. Evol. Microbiol.">
        <title>The Global Catalogue of Microorganisms (GCM) 10K type strain sequencing project: providing services to taxonomists for standard genome sequencing and annotation.</title>
        <authorList>
            <consortium name="The Broad Institute Genomics Platform"/>
            <consortium name="The Broad Institute Genome Sequencing Center for Infectious Disease"/>
            <person name="Wu L."/>
            <person name="Ma J."/>
        </authorList>
    </citation>
    <scope>NUCLEOTIDE SEQUENCE [LARGE SCALE GENOMIC DNA]</scope>
    <source>
        <strain evidence="10">CGMCC 1.18575</strain>
    </source>
</reference>
<dbReference type="Gene3D" id="3.60.15.10">
    <property type="entry name" value="Ribonuclease Z/Hydroxyacylglutathione hydrolase-like"/>
    <property type="match status" value="1"/>
</dbReference>
<evidence type="ECO:0000256" key="7">
    <source>
        <dbReference type="ARBA" id="ARBA00048505"/>
    </source>
</evidence>
<proteinExistence type="inferred from homology"/>
<evidence type="ECO:0000256" key="1">
    <source>
        <dbReference type="ARBA" id="ARBA00007749"/>
    </source>
</evidence>
<feature type="domain" description="Metallo-beta-lactamase" evidence="8">
    <location>
        <begin position="61"/>
        <end position="252"/>
    </location>
</feature>
<protein>
    <submittedName>
        <fullName evidence="9">MBL fold metallo-hydrolase</fullName>
    </submittedName>
</protein>
<organism evidence="9 10">
    <name type="scientific">Cohnella soli</name>
    <dbReference type="NCBI Taxonomy" id="425005"/>
    <lineage>
        <taxon>Bacteria</taxon>
        <taxon>Bacillati</taxon>
        <taxon>Bacillota</taxon>
        <taxon>Bacilli</taxon>
        <taxon>Bacillales</taxon>
        <taxon>Paenibacillaceae</taxon>
        <taxon>Cohnella</taxon>
    </lineage>
</organism>
<dbReference type="EMBL" id="JBHSMI010000052">
    <property type="protein sequence ID" value="MFC5406284.1"/>
    <property type="molecule type" value="Genomic_DNA"/>
</dbReference>
<gene>
    <name evidence="9" type="ORF">ACFPOF_26385</name>
</gene>
<comment type="caution">
    <text evidence="9">The sequence shown here is derived from an EMBL/GenBank/DDBJ whole genome shotgun (WGS) entry which is preliminary data.</text>
</comment>
<keyword evidence="10" id="KW-1185">Reference proteome</keyword>
<comment type="catalytic activity">
    <reaction evidence="7">
        <text>3',5'-cyclic UMP + H2O = UMP + H(+)</text>
        <dbReference type="Rhea" id="RHEA:70575"/>
        <dbReference type="ChEBI" id="CHEBI:15377"/>
        <dbReference type="ChEBI" id="CHEBI:15378"/>
        <dbReference type="ChEBI" id="CHEBI:57865"/>
        <dbReference type="ChEBI" id="CHEBI:184387"/>
    </reaction>
    <physiologicalReaction direction="left-to-right" evidence="7">
        <dbReference type="Rhea" id="RHEA:70576"/>
    </physiologicalReaction>
</comment>
<keyword evidence="3" id="KW-0378">Hydrolase</keyword>
<evidence type="ECO:0000256" key="4">
    <source>
        <dbReference type="ARBA" id="ARBA00022833"/>
    </source>
</evidence>
<name>A0ABW0HZ58_9BACL</name>
<dbReference type="RefSeq" id="WP_378138338.1">
    <property type="nucleotide sequence ID" value="NZ_JBHSMI010000052.1"/>
</dbReference>
<evidence type="ECO:0000313" key="10">
    <source>
        <dbReference type="Proteomes" id="UP001596113"/>
    </source>
</evidence>
<dbReference type="PANTHER" id="PTHR42978:SF6">
    <property type="entry name" value="QUORUM-QUENCHING LACTONASE YTNP-RELATED"/>
    <property type="match status" value="1"/>
</dbReference>
<evidence type="ECO:0000256" key="6">
    <source>
        <dbReference type="ARBA" id="ARBA00034301"/>
    </source>
</evidence>
<dbReference type="SMART" id="SM00849">
    <property type="entry name" value="Lactamase_B"/>
    <property type="match status" value="1"/>
</dbReference>
<dbReference type="Pfam" id="PF00753">
    <property type="entry name" value="Lactamase_B"/>
    <property type="match status" value="1"/>
</dbReference>
<keyword evidence="2" id="KW-0479">Metal-binding</keyword>
<evidence type="ECO:0000259" key="8">
    <source>
        <dbReference type="SMART" id="SM00849"/>
    </source>
</evidence>
<dbReference type="InterPro" id="IPR036866">
    <property type="entry name" value="RibonucZ/Hydroxyglut_hydro"/>
</dbReference>
<dbReference type="PANTHER" id="PTHR42978">
    <property type="entry name" value="QUORUM-QUENCHING LACTONASE YTNP-RELATED-RELATED"/>
    <property type="match status" value="1"/>
</dbReference>
<evidence type="ECO:0000256" key="5">
    <source>
        <dbReference type="ARBA" id="ARBA00034221"/>
    </source>
</evidence>
<accession>A0ABW0HZ58</accession>
<evidence type="ECO:0000313" key="9">
    <source>
        <dbReference type="EMBL" id="MFC5406284.1"/>
    </source>
</evidence>